<dbReference type="SMART" id="SM00254">
    <property type="entry name" value="ShKT"/>
    <property type="match status" value="4"/>
</dbReference>
<keyword evidence="6" id="KW-1185">Reference proteome</keyword>
<dbReference type="AlphaFoldDB" id="A0A7J7KKR1"/>
<proteinExistence type="predicted"/>
<dbReference type="InterPro" id="IPR003582">
    <property type="entry name" value="ShKT_dom"/>
</dbReference>
<accession>A0A7J7KKR1</accession>
<keyword evidence="3" id="KW-0732">Signal</keyword>
<feature type="domain" description="ShKT" evidence="4">
    <location>
        <begin position="79"/>
        <end position="111"/>
    </location>
</feature>
<evidence type="ECO:0000313" key="6">
    <source>
        <dbReference type="Proteomes" id="UP000593567"/>
    </source>
</evidence>
<dbReference type="PROSITE" id="PS51670">
    <property type="entry name" value="SHKT"/>
    <property type="match status" value="1"/>
</dbReference>
<comment type="caution">
    <text evidence="5">The sequence shown here is derived from an EMBL/GenBank/DDBJ whole genome shotgun (WGS) entry which is preliminary data.</text>
</comment>
<gene>
    <name evidence="5" type="ORF">EB796_003469</name>
</gene>
<evidence type="ECO:0000256" key="1">
    <source>
        <dbReference type="PROSITE-ProRule" id="PRU01005"/>
    </source>
</evidence>
<feature type="chain" id="PRO_5029531536" description="ShKT domain-containing protein" evidence="3">
    <location>
        <begin position="21"/>
        <end position="255"/>
    </location>
</feature>
<feature type="compositionally biased region" description="Low complexity" evidence="2">
    <location>
        <begin position="165"/>
        <end position="176"/>
    </location>
</feature>
<organism evidence="5 6">
    <name type="scientific">Bugula neritina</name>
    <name type="common">Brown bryozoan</name>
    <name type="synonym">Sertularia neritina</name>
    <dbReference type="NCBI Taxonomy" id="10212"/>
    <lineage>
        <taxon>Eukaryota</taxon>
        <taxon>Metazoa</taxon>
        <taxon>Spiralia</taxon>
        <taxon>Lophotrochozoa</taxon>
        <taxon>Bryozoa</taxon>
        <taxon>Gymnolaemata</taxon>
        <taxon>Cheilostomatida</taxon>
        <taxon>Flustrina</taxon>
        <taxon>Buguloidea</taxon>
        <taxon>Bugulidae</taxon>
        <taxon>Bugula</taxon>
    </lineage>
</organism>
<name>A0A7J7KKR1_BUGNE</name>
<dbReference type="Pfam" id="PF01549">
    <property type="entry name" value="ShK"/>
    <property type="match status" value="3"/>
</dbReference>
<feature type="region of interest" description="Disordered" evidence="2">
    <location>
        <begin position="162"/>
        <end position="183"/>
    </location>
</feature>
<feature type="signal peptide" evidence="3">
    <location>
        <begin position="1"/>
        <end position="20"/>
    </location>
</feature>
<protein>
    <recommendedName>
        <fullName evidence="4">ShKT domain-containing protein</fullName>
    </recommendedName>
</protein>
<comment type="caution">
    <text evidence="1">Lacks conserved residue(s) required for the propagation of feature annotation.</text>
</comment>
<evidence type="ECO:0000313" key="5">
    <source>
        <dbReference type="EMBL" id="KAF6038228.1"/>
    </source>
</evidence>
<dbReference type="Proteomes" id="UP000593567">
    <property type="component" value="Unassembled WGS sequence"/>
</dbReference>
<evidence type="ECO:0000256" key="2">
    <source>
        <dbReference type="SAM" id="MobiDB-lite"/>
    </source>
</evidence>
<reference evidence="5" key="1">
    <citation type="submission" date="2020-06" db="EMBL/GenBank/DDBJ databases">
        <title>Draft genome of Bugula neritina, a colonial animal packing powerful symbionts and potential medicines.</title>
        <authorList>
            <person name="Rayko M."/>
        </authorList>
    </citation>
    <scope>NUCLEOTIDE SEQUENCE [LARGE SCALE GENOMIC DNA]</scope>
    <source>
        <strain evidence="5">Kwan_BN1</strain>
    </source>
</reference>
<dbReference type="EMBL" id="VXIV02000447">
    <property type="protein sequence ID" value="KAF6038228.1"/>
    <property type="molecule type" value="Genomic_DNA"/>
</dbReference>
<evidence type="ECO:0000256" key="3">
    <source>
        <dbReference type="SAM" id="SignalP"/>
    </source>
</evidence>
<evidence type="ECO:0000259" key="4">
    <source>
        <dbReference type="PROSITE" id="PS51670"/>
    </source>
</evidence>
<sequence>MERVVKIVLCVTVALGMVSSQQQLKLCNEKIPDSAQCDMDPESCSKPEMLPYCQRYCKLCDDSNEKLSLNSISSKPKSCKDQNPLLCSLRQASCSTDDMVRKSCPKTCGYCIPGSNTNECIDRNPTLCPMRVSDCENVEVRSSCKFTCNACSEEPNKIAPVPISTQRPATAAPTTQRDSKSTAKKCLDQQPSLCPVIKADCQHSEVKAICAYTCGVCSGSSQLIESSRRRSPEVYSPKELCRDWNVLCPEGGAGM</sequence>